<reference evidence="3 4" key="1">
    <citation type="submission" date="2018-08" db="EMBL/GenBank/DDBJ databases">
        <title>Draft genome of the lignicolous fungus Coniochaeta pulveracea.</title>
        <authorList>
            <person name="Borstlap C.J."/>
            <person name="De Witt R.N."/>
            <person name="Botha A."/>
            <person name="Volschenk H."/>
        </authorList>
    </citation>
    <scope>NUCLEOTIDE SEQUENCE [LARGE SCALE GENOMIC DNA]</scope>
    <source>
        <strain evidence="3 4">CAB683</strain>
    </source>
</reference>
<dbReference type="OrthoDB" id="441517at2759"/>
<proteinExistence type="predicted"/>
<feature type="compositionally biased region" description="Pro residues" evidence="1">
    <location>
        <begin position="171"/>
        <end position="182"/>
    </location>
</feature>
<feature type="region of interest" description="Disordered" evidence="1">
    <location>
        <begin position="1"/>
        <end position="31"/>
    </location>
</feature>
<feature type="region of interest" description="Disordered" evidence="1">
    <location>
        <begin position="355"/>
        <end position="388"/>
    </location>
</feature>
<evidence type="ECO:0000259" key="2">
    <source>
        <dbReference type="Pfam" id="PF04695"/>
    </source>
</evidence>
<organism evidence="3 4">
    <name type="scientific">Coniochaeta pulveracea</name>
    <dbReference type="NCBI Taxonomy" id="177199"/>
    <lineage>
        <taxon>Eukaryota</taxon>
        <taxon>Fungi</taxon>
        <taxon>Dikarya</taxon>
        <taxon>Ascomycota</taxon>
        <taxon>Pezizomycotina</taxon>
        <taxon>Sordariomycetes</taxon>
        <taxon>Sordariomycetidae</taxon>
        <taxon>Coniochaetales</taxon>
        <taxon>Coniochaetaceae</taxon>
        <taxon>Coniochaeta</taxon>
    </lineage>
</organism>
<dbReference type="AlphaFoldDB" id="A0A420Y7R8"/>
<comment type="caution">
    <text evidence="3">The sequence shown here is derived from an EMBL/GenBank/DDBJ whole genome shotgun (WGS) entry which is preliminary data.</text>
</comment>
<gene>
    <name evidence="3" type="ORF">DL546_003164</name>
</gene>
<accession>A0A420Y7R8</accession>
<dbReference type="EMBL" id="QVQW01000036">
    <property type="protein sequence ID" value="RKU43948.1"/>
    <property type="molecule type" value="Genomic_DNA"/>
</dbReference>
<protein>
    <recommendedName>
        <fullName evidence="2">Peroxisome membrane anchor protein Pex14p N-terminal domain-containing protein</fullName>
    </recommendedName>
</protein>
<evidence type="ECO:0000256" key="1">
    <source>
        <dbReference type="SAM" id="MobiDB-lite"/>
    </source>
</evidence>
<feature type="compositionally biased region" description="Low complexity" evidence="1">
    <location>
        <begin position="359"/>
        <end position="383"/>
    </location>
</feature>
<dbReference type="InterPro" id="IPR006785">
    <property type="entry name" value="Pex14_N"/>
</dbReference>
<feature type="region of interest" description="Disordered" evidence="1">
    <location>
        <begin position="79"/>
        <end position="243"/>
    </location>
</feature>
<dbReference type="Gene3D" id="1.10.10.10">
    <property type="entry name" value="Winged helix-like DNA-binding domain superfamily/Winged helix DNA-binding domain"/>
    <property type="match status" value="1"/>
</dbReference>
<dbReference type="Pfam" id="PF04695">
    <property type="entry name" value="Pex14_N"/>
    <property type="match status" value="1"/>
</dbReference>
<feature type="compositionally biased region" description="Low complexity" evidence="1">
    <location>
        <begin position="225"/>
        <end position="243"/>
    </location>
</feature>
<feature type="compositionally biased region" description="Polar residues" evidence="1">
    <location>
        <begin position="12"/>
        <end position="28"/>
    </location>
</feature>
<evidence type="ECO:0000313" key="3">
    <source>
        <dbReference type="EMBL" id="RKU43948.1"/>
    </source>
</evidence>
<evidence type="ECO:0000313" key="4">
    <source>
        <dbReference type="Proteomes" id="UP000275385"/>
    </source>
</evidence>
<dbReference type="Proteomes" id="UP000275385">
    <property type="component" value="Unassembled WGS sequence"/>
</dbReference>
<sequence>MGNSKDEPSVPKWQQANADAPATSSTIVQGPATIEQAKKFLQDEEVRRYPRQKKTEFLKSKGLSESDVQELIAEETNYVTAPAEAESSPKGLQSDAQIQVEPPTVETPPRSTPAPPEFHPDTDTNSPSRSRTPVAEPATVKAPPRSTPEPPDFQPETDTQSQSPIAEPAAVPTPPRTNPPPTELGTNTRTTDSNAQVDNTKSQSPSSEPPVLKTPPRTNPPPSVIPSSGGTSSSSSSDRPPIVTYPEFLTKPVRPPPLMTVNRFLNTLYGFAGLSTMLYGTSKYIVAPMVDSLTAARVDLAETAKDDLEKLVNKLEGVVSEIPVIVTKKTDERYKDDSESVSEYDDPTELFHRDVGVQTSPPLSPTFSPSSSAESNPSSTSQTETQLRSLSRLTSQIRSLEQDFKGQQKGFEDIHAVLGVFKDELDEIRYPTHDFVGGGYSYGAASREPDDEIRKMKEGIRRVKGVLLSARSFPVVK</sequence>
<feature type="compositionally biased region" description="Polar residues" evidence="1">
    <location>
        <begin position="184"/>
        <end position="206"/>
    </location>
</feature>
<keyword evidence="4" id="KW-1185">Reference proteome</keyword>
<feature type="domain" description="Peroxisome membrane anchor protein Pex14p N-terminal" evidence="2">
    <location>
        <begin position="32"/>
        <end position="74"/>
    </location>
</feature>
<dbReference type="InterPro" id="IPR036388">
    <property type="entry name" value="WH-like_DNA-bd_sf"/>
</dbReference>
<name>A0A420Y7R8_9PEZI</name>